<reference evidence="3" key="1">
    <citation type="submission" date="2021-05" db="EMBL/GenBank/DDBJ databases">
        <authorList>
            <person name="Alioto T."/>
            <person name="Alioto T."/>
            <person name="Gomez Garrido J."/>
        </authorList>
    </citation>
    <scope>NUCLEOTIDE SEQUENCE</scope>
</reference>
<dbReference type="EMBL" id="HBUF01383746">
    <property type="protein sequence ID" value="CAG6731297.1"/>
    <property type="molecule type" value="Transcribed_RNA"/>
</dbReference>
<feature type="compositionally biased region" description="Low complexity" evidence="1">
    <location>
        <begin position="1537"/>
        <end position="1561"/>
    </location>
</feature>
<feature type="compositionally biased region" description="Polar residues" evidence="1">
    <location>
        <begin position="1266"/>
        <end position="1285"/>
    </location>
</feature>
<dbReference type="EMBL" id="HBUF01383745">
    <property type="protein sequence ID" value="CAG6731295.1"/>
    <property type="molecule type" value="Transcribed_RNA"/>
</dbReference>
<feature type="region of interest" description="Disordered" evidence="1">
    <location>
        <begin position="217"/>
        <end position="251"/>
    </location>
</feature>
<feature type="compositionally biased region" description="Low complexity" evidence="1">
    <location>
        <begin position="462"/>
        <end position="471"/>
    </location>
</feature>
<feature type="compositionally biased region" description="Polar residues" evidence="1">
    <location>
        <begin position="1823"/>
        <end position="1837"/>
    </location>
</feature>
<accession>A0A8D8YLV2</accession>
<proteinExistence type="predicted"/>
<feature type="region of interest" description="Disordered" evidence="1">
    <location>
        <begin position="1645"/>
        <end position="1811"/>
    </location>
</feature>
<feature type="region of interest" description="Disordered" evidence="1">
    <location>
        <begin position="333"/>
        <end position="382"/>
    </location>
</feature>
<feature type="compositionally biased region" description="Pro residues" evidence="1">
    <location>
        <begin position="522"/>
        <end position="556"/>
    </location>
</feature>
<feature type="compositionally biased region" description="Low complexity" evidence="1">
    <location>
        <begin position="1587"/>
        <end position="1611"/>
    </location>
</feature>
<name>A0A8D8YLV2_9HEMI</name>
<feature type="compositionally biased region" description="Polar residues" evidence="1">
    <location>
        <begin position="333"/>
        <end position="366"/>
    </location>
</feature>
<feature type="compositionally biased region" description="Polar residues" evidence="1">
    <location>
        <begin position="677"/>
        <end position="696"/>
    </location>
</feature>
<feature type="region of interest" description="Disordered" evidence="1">
    <location>
        <begin position="1823"/>
        <end position="1868"/>
    </location>
</feature>
<evidence type="ECO:0000259" key="2">
    <source>
        <dbReference type="Pfam" id="PF13820"/>
    </source>
</evidence>
<feature type="compositionally biased region" description="Polar residues" evidence="1">
    <location>
        <begin position="396"/>
        <end position="452"/>
    </location>
</feature>
<feature type="compositionally biased region" description="Basic and acidic residues" evidence="1">
    <location>
        <begin position="1387"/>
        <end position="1406"/>
    </location>
</feature>
<feature type="compositionally biased region" description="Polar residues" evidence="1">
    <location>
        <begin position="1336"/>
        <end position="1349"/>
    </location>
</feature>
<feature type="compositionally biased region" description="Polar residues" evidence="1">
    <location>
        <begin position="156"/>
        <end position="168"/>
    </location>
</feature>
<dbReference type="Pfam" id="PF13820">
    <property type="entry name" value="NCOA6_TRADD-N"/>
    <property type="match status" value="1"/>
</dbReference>
<feature type="compositionally biased region" description="Pro residues" evidence="1">
    <location>
        <begin position="181"/>
        <end position="190"/>
    </location>
</feature>
<dbReference type="GO" id="GO:0005667">
    <property type="term" value="C:transcription regulator complex"/>
    <property type="evidence" value="ECO:0007669"/>
    <property type="project" value="TreeGrafter"/>
</dbReference>
<feature type="region of interest" description="Disordered" evidence="1">
    <location>
        <begin position="1240"/>
        <end position="1627"/>
    </location>
</feature>
<feature type="compositionally biased region" description="Basic residues" evidence="1">
    <location>
        <begin position="1858"/>
        <end position="1868"/>
    </location>
</feature>
<feature type="compositionally biased region" description="Low complexity" evidence="1">
    <location>
        <begin position="1773"/>
        <end position="1810"/>
    </location>
</feature>
<feature type="compositionally biased region" description="Polar residues" evidence="1">
    <location>
        <begin position="773"/>
        <end position="786"/>
    </location>
</feature>
<feature type="region of interest" description="Disordered" evidence="1">
    <location>
        <begin position="854"/>
        <end position="929"/>
    </location>
</feature>
<feature type="region of interest" description="Disordered" evidence="1">
    <location>
        <begin position="118"/>
        <end position="143"/>
    </location>
</feature>
<dbReference type="GO" id="GO:0045944">
    <property type="term" value="P:positive regulation of transcription by RNA polymerase II"/>
    <property type="evidence" value="ECO:0007669"/>
    <property type="project" value="TreeGrafter"/>
</dbReference>
<dbReference type="InterPro" id="IPR032715">
    <property type="entry name" value="NCOA6_TRADD-N"/>
</dbReference>
<feature type="compositionally biased region" description="Polar residues" evidence="1">
    <location>
        <begin position="497"/>
        <end position="514"/>
    </location>
</feature>
<evidence type="ECO:0000256" key="1">
    <source>
        <dbReference type="SAM" id="MobiDB-lite"/>
    </source>
</evidence>
<dbReference type="GO" id="GO:0003713">
    <property type="term" value="F:transcription coactivator activity"/>
    <property type="evidence" value="ECO:0007669"/>
    <property type="project" value="InterPro"/>
</dbReference>
<feature type="compositionally biased region" description="Pro residues" evidence="1">
    <location>
        <begin position="472"/>
        <end position="489"/>
    </location>
</feature>
<feature type="region of interest" description="Disordered" evidence="1">
    <location>
        <begin position="672"/>
        <end position="696"/>
    </location>
</feature>
<feature type="compositionally biased region" description="Polar residues" evidence="1">
    <location>
        <begin position="1699"/>
        <end position="1715"/>
    </location>
</feature>
<organism evidence="3">
    <name type="scientific">Cacopsylla melanoneura</name>
    <dbReference type="NCBI Taxonomy" id="428564"/>
    <lineage>
        <taxon>Eukaryota</taxon>
        <taxon>Metazoa</taxon>
        <taxon>Ecdysozoa</taxon>
        <taxon>Arthropoda</taxon>
        <taxon>Hexapoda</taxon>
        <taxon>Insecta</taxon>
        <taxon>Pterygota</taxon>
        <taxon>Neoptera</taxon>
        <taxon>Paraneoptera</taxon>
        <taxon>Hemiptera</taxon>
        <taxon>Sternorrhyncha</taxon>
        <taxon>Psylloidea</taxon>
        <taxon>Psyllidae</taxon>
        <taxon>Psyllinae</taxon>
        <taxon>Cacopsylla</taxon>
    </lineage>
</organism>
<feature type="compositionally biased region" description="Acidic residues" evidence="1">
    <location>
        <begin position="860"/>
        <end position="901"/>
    </location>
</feature>
<feature type="region of interest" description="Disordered" evidence="1">
    <location>
        <begin position="976"/>
        <end position="998"/>
    </location>
</feature>
<feature type="domain" description="Nuclear receptor coactivator 6 TRADD-N" evidence="2">
    <location>
        <begin position="15"/>
        <end position="162"/>
    </location>
</feature>
<feature type="compositionally biased region" description="Basic and acidic residues" evidence="1">
    <location>
        <begin position="1471"/>
        <end position="1487"/>
    </location>
</feature>
<dbReference type="GO" id="GO:0035097">
    <property type="term" value="C:histone methyltransferase complex"/>
    <property type="evidence" value="ECO:0007669"/>
    <property type="project" value="TreeGrafter"/>
</dbReference>
<feature type="compositionally biased region" description="Polar residues" evidence="1">
    <location>
        <begin position="1516"/>
        <end position="1527"/>
    </location>
</feature>
<sequence length="1868" mass="201661">MTPCRMAADSDGLVETVLTCEGDLSDPNFPHQFKKILANLKQLLFKGSTDGINLQKVEPWNSVRVTFTIPKEAAVRLRQLAQQGNQTLLQLGILSVQVEGDEVISLRMANRFGGEPQEIVMHTGTPGPSTSTSSSSPEPNSEASNVIRSIAQSLSQLPGTSGSSSAFKSPNVVAPLDSDPIPMPPTPSLPSSPAHYHGPPFPFASMTHAAHAIQSRETLIPPPPPYPGPSRSLDPKPPMSHSHPHPHPANVALSSPLLVNLLQNDGFAPASASAVAGKSSTLVKSKPLPASTASKLEQSIPNSAFVSTKLPESTVHLSNPNSSQLLLGNANSSHVHLADPSSSQIHLANPNPTSSHLVTPNPNPVSLAQPPKPPQSPFMTKQQSVVNQALYSRQSQIHQSVSSQTPMMRSQVSYMQSQSHTQTSHNFLIANSNPHPHSQPHTVHSQPKSVETQIRLPPPSPLVDSSSLLSKLPPPSPSIILPPPPPPTPSNNVSSDIPSQSPLERPPQNHQQTMVEAKDFPLPLPPPPKLPSEMAPPPPNPTPLPPPTPSPSPSPVVKPEDTRTVGSSSSGSEHNKTEIVKFSETSQPSHTHKTGISKQPVMLINPLTGDLEPIPSDVESSDTEIEPTPLSHVNTLDDPFFSFPSPFNERSNSLFSDDDDVTSILNKKSESIDTFEPESNSSKTISTEIKNPQQQANEKIKLRLKLEKSEPVMPVYKADVSFVNAAAVRKVRASGSNPNMSGGTSVSSNSSVVCSTTSSVTCPLTPKVEPGAPSSTDVGVSASTNPEEPKVPPLHISLRGRNAAVVVNCKDDKKWKEGFKAAASGVKKANKATTSSGFNKDANFIKKVFTMQQLQQQSAEENEEDDEEESEEEEEEEDDDEEEDEEQDGEDTEEDDDDEDNKTDVEQNLKSRLEPGEIVSPYSTPIRTAYPTAEEVTSILRSMPSDTHHKMSLSFPKEVKKKESIKKQIHQRLVEGPLSLFHKNTKSKSKSSNSLLKSVVKRAKEARLLSAVRHNTDKQRAIGNGMQRKPSGEKDTSPAAPQGSGVQSPSMGGPGAPIRKFKSNSKTNSESSKTNVPLNHNATDLVKKTVNNVNVNKLNCSMKNKDNIVRIKDNLVNSLTNYSSVHSTIVNTVTNASTSNISFNKTFTPTNTNSQNKKMKEFNLLNDLNYHFKGSKNISSLLNNTLEPFNKLENNSVLLPIIHDIELTEKKIKMLENEAKSQQLQQEQLMAFSETDVKNMSTSTTLDSKIDNNTRNSTESIRQENVRSSTENNVNQSEPGNSQGEDSGIESMDALSEKSPNQSSESPLYKNNDKDEKPSGQTIIISQGVKPEKIGRTSSIETQTLPTQTIKREPECKSEVKKETNSNNSVKVEDKKSDEISQPGKLFNRELDKVLDKDLKTREVKTENVNSPTLEDPQPIRITPALYTYSNSEKVREDTPSPTPLEEEDEEQTLTTRPKRKRKSDGSISDRSQHENQKSDLSEEHMKLRSPMSSKSLLEQLLIEIPNETRVEPRRNVSTRNTRSQNKFCDMSPEVATSASSTTSSTSSRTPHSSPSLSSDAHPPPSKPSPNNSTKSSRSERAKSKRGNSATSTASASSQGGSSNGGAAAENSSDESNTARPNKRKCSENAAELIKACMGVEDHFHSTGKKQHLDSSSVSPALPLPSVPPAKTSKKKGTDAGSEDEAPLSDILVKHKSCDTTVKTPSYNTNNSQSGAGAASEKQPPSPPPSSSSQTSSSSSSVTSSSSSSVPASPAVLTSSSPLIRTSSRINESKSSASGSNRRSNRQNKANNDNSAKKAGSNNNNKAGAACGLMKNNNCITRGASKATNQSSTSEETLASVRRKTRSANVHDSDLGPGKRRRSSKDSK</sequence>
<dbReference type="InterPro" id="IPR026638">
    <property type="entry name" value="NCOA6"/>
</dbReference>
<feature type="compositionally biased region" description="Polar residues" evidence="1">
    <location>
        <begin position="1240"/>
        <end position="1260"/>
    </location>
</feature>
<feature type="compositionally biased region" description="Low complexity" evidence="1">
    <location>
        <begin position="1731"/>
        <end position="1763"/>
    </location>
</feature>
<protein>
    <submittedName>
        <fullName evidence="3">Nuclear receptor coactivator 6</fullName>
    </submittedName>
</protein>
<keyword evidence="3" id="KW-0675">Receptor</keyword>
<dbReference type="PANTHER" id="PTHR15690:SF0">
    <property type="entry name" value="NUCLEAR RECEPTOR COACTIVATOR 6"/>
    <property type="match status" value="1"/>
</dbReference>
<feature type="compositionally biased region" description="Low complexity" evidence="1">
    <location>
        <begin position="1064"/>
        <end position="1075"/>
    </location>
</feature>
<feature type="region of interest" description="Disordered" evidence="1">
    <location>
        <begin position="156"/>
        <end position="202"/>
    </location>
</feature>
<feature type="compositionally biased region" description="Basic and acidic residues" evidence="1">
    <location>
        <begin position="902"/>
        <end position="915"/>
    </location>
</feature>
<dbReference type="PANTHER" id="PTHR15690">
    <property type="entry name" value="NUCLEAR RECEPTOR COACTIVATOR 6"/>
    <property type="match status" value="1"/>
</dbReference>
<feature type="region of interest" description="Disordered" evidence="1">
    <location>
        <begin position="764"/>
        <end position="794"/>
    </location>
</feature>
<feature type="region of interest" description="Disordered" evidence="1">
    <location>
        <begin position="396"/>
        <end position="637"/>
    </location>
</feature>
<evidence type="ECO:0000313" key="3">
    <source>
        <dbReference type="EMBL" id="CAG6731297.1"/>
    </source>
</evidence>
<feature type="compositionally biased region" description="Low complexity" evidence="1">
    <location>
        <begin position="123"/>
        <end position="143"/>
    </location>
</feature>
<feature type="region of interest" description="Disordered" evidence="1">
    <location>
        <begin position="1012"/>
        <end position="1080"/>
    </location>
</feature>
<dbReference type="EMBL" id="HBUF01383744">
    <property type="protein sequence ID" value="CAG6731293.1"/>
    <property type="molecule type" value="Transcribed_RNA"/>
</dbReference>
<feature type="compositionally biased region" description="Basic and acidic residues" evidence="1">
    <location>
        <begin position="1350"/>
        <end position="1364"/>
    </location>
</feature>